<accession>M1XNZ1</accession>
<dbReference type="HOGENOM" id="CLU_134819_0_0_2"/>
<dbReference type="Proteomes" id="UP000011867">
    <property type="component" value="Chromosome"/>
</dbReference>
<evidence type="ECO:0000313" key="2">
    <source>
        <dbReference type="Proteomes" id="UP000011867"/>
    </source>
</evidence>
<dbReference type="EMBL" id="HF582854">
    <property type="protein sequence ID" value="CCQ35714.1"/>
    <property type="molecule type" value="Genomic_DNA"/>
</dbReference>
<name>M1XNZ1_NATM8</name>
<protein>
    <submittedName>
        <fullName evidence="1">Uncharacterized protein</fullName>
    </submittedName>
</protein>
<keyword evidence="2" id="KW-1185">Reference proteome</keyword>
<reference evidence="1 2" key="1">
    <citation type="journal article" date="2013" name="Genome Announc.">
        <title>Genome of the haloarchaeon Natronomonas moolapensis, a neutrophilic member of a previously haloalkaliphilic genus.</title>
        <authorList>
            <person name="Dyall-Smith M.L."/>
            <person name="Pfeiffer F."/>
            <person name="Oberwinkler T."/>
            <person name="Klee K."/>
            <person name="Rampp M."/>
            <person name="Palm P."/>
            <person name="Gross K."/>
            <person name="Schuster S.C."/>
            <person name="Oesterhelt D."/>
        </authorList>
    </citation>
    <scope>NUCLEOTIDE SEQUENCE [LARGE SCALE GENOMIC DNA]</scope>
    <source>
        <strain evidence="2">DSM 18674 / JCM 14361 / 8.8.11</strain>
    </source>
</reference>
<sequence length="169" mass="19395">MVVFLANRANLQNKRLHDCIQNRLNGTFENVRRRRAEPREAGPYRVVVDVNPRQFLDDVEYPVTAARIEIGFQLQTGEPYEYCWFNWIGPDRSLLVGWHQDDTYDDLGPVHLQVNDGATSVAHEPAEFIDSHPLDVVERRLNALRDAVLAVEWEQGRPAGLDSTATERE</sequence>
<dbReference type="OrthoDB" id="165318at2157"/>
<dbReference type="GeneID" id="14650748"/>
<evidence type="ECO:0000313" key="1">
    <source>
        <dbReference type="EMBL" id="CCQ35714.1"/>
    </source>
</evidence>
<dbReference type="STRING" id="268739.Nmlp_1513"/>
<dbReference type="RefSeq" id="WP_015408558.1">
    <property type="nucleotide sequence ID" value="NC_020388.1"/>
</dbReference>
<dbReference type="KEGG" id="nmo:Nmlp_1513"/>
<organism evidence="1 2">
    <name type="scientific">Natronomonas moolapensis (strain DSM 18674 / CECT 7526 / JCM 14361 / 8.8.11)</name>
    <dbReference type="NCBI Taxonomy" id="268739"/>
    <lineage>
        <taxon>Archaea</taxon>
        <taxon>Methanobacteriati</taxon>
        <taxon>Methanobacteriota</taxon>
        <taxon>Stenosarchaea group</taxon>
        <taxon>Halobacteria</taxon>
        <taxon>Halobacteriales</taxon>
        <taxon>Natronomonadaceae</taxon>
        <taxon>Natronomonas</taxon>
    </lineage>
</organism>
<dbReference type="AlphaFoldDB" id="M1XNZ1"/>
<gene>
    <name evidence="1" type="ordered locus">Nmlp_1513</name>
</gene>
<dbReference type="eggNOG" id="arCOG04517">
    <property type="taxonomic scope" value="Archaea"/>
</dbReference>
<proteinExistence type="predicted"/>